<organism evidence="6 7">
    <name type="scientific">Rhizobium lusitanum</name>
    <dbReference type="NCBI Taxonomy" id="293958"/>
    <lineage>
        <taxon>Bacteria</taxon>
        <taxon>Pseudomonadati</taxon>
        <taxon>Pseudomonadota</taxon>
        <taxon>Alphaproteobacteria</taxon>
        <taxon>Hyphomicrobiales</taxon>
        <taxon>Rhizobiaceae</taxon>
        <taxon>Rhizobium/Agrobacterium group</taxon>
        <taxon>Rhizobium</taxon>
    </lineage>
</organism>
<comment type="caution">
    <text evidence="6">The sequence shown here is derived from an EMBL/GenBank/DDBJ whole genome shotgun (WGS) entry which is preliminary data.</text>
</comment>
<evidence type="ECO:0000259" key="5">
    <source>
        <dbReference type="PROSITE" id="PS50850"/>
    </source>
</evidence>
<evidence type="ECO:0000256" key="3">
    <source>
        <dbReference type="ARBA" id="ARBA00023136"/>
    </source>
</evidence>
<evidence type="ECO:0000256" key="1">
    <source>
        <dbReference type="ARBA" id="ARBA00022692"/>
    </source>
</evidence>
<keyword evidence="1 4" id="KW-0812">Transmembrane</keyword>
<dbReference type="AlphaFoldDB" id="A0A6L9UJ39"/>
<feature type="transmembrane region" description="Helical" evidence="4">
    <location>
        <begin position="310"/>
        <end position="333"/>
    </location>
</feature>
<gene>
    <name evidence="6" type="ORF">GR212_31815</name>
</gene>
<evidence type="ECO:0000256" key="2">
    <source>
        <dbReference type="ARBA" id="ARBA00022989"/>
    </source>
</evidence>
<evidence type="ECO:0000256" key="4">
    <source>
        <dbReference type="SAM" id="Phobius"/>
    </source>
</evidence>
<dbReference type="InterPro" id="IPR020846">
    <property type="entry name" value="MFS_dom"/>
</dbReference>
<dbReference type="Gene3D" id="1.20.1250.20">
    <property type="entry name" value="MFS general substrate transporter like domains"/>
    <property type="match status" value="1"/>
</dbReference>
<feature type="transmembrane region" description="Helical" evidence="4">
    <location>
        <begin position="223"/>
        <end position="243"/>
    </location>
</feature>
<name>A0A6L9UJ39_9HYPH</name>
<dbReference type="EMBL" id="WUEY01000026">
    <property type="protein sequence ID" value="NEI74147.1"/>
    <property type="molecule type" value="Genomic_DNA"/>
</dbReference>
<keyword evidence="2 4" id="KW-1133">Transmembrane helix</keyword>
<dbReference type="InterPro" id="IPR036259">
    <property type="entry name" value="MFS_trans_sf"/>
</dbReference>
<feature type="domain" description="Major facilitator superfamily (MFS) profile" evidence="5">
    <location>
        <begin position="1"/>
        <end position="400"/>
    </location>
</feature>
<reference evidence="6 7" key="1">
    <citation type="submission" date="2019-12" db="EMBL/GenBank/DDBJ databases">
        <title>Rhizobium genotypes associated with high levels of biological nitrogen fixation by grain legumes in a temperate-maritime cropping system.</title>
        <authorList>
            <person name="Maluk M."/>
            <person name="Francesc Ferrando Molina F."/>
            <person name="Lopez Del Egido L."/>
            <person name="Lafos M."/>
            <person name="Langarica-Fuentes A."/>
            <person name="Gebre Yohannes G."/>
            <person name="Young M.W."/>
            <person name="Martin P."/>
            <person name="Gantlett R."/>
            <person name="Kenicer G."/>
            <person name="Hawes C."/>
            <person name="Begg G.S."/>
            <person name="Quilliam R.S."/>
            <person name="Squire G.R."/>
            <person name="Poole P.S."/>
            <person name="Young P.W."/>
            <person name="Iannetta P.M."/>
            <person name="James E.K."/>
        </authorList>
    </citation>
    <scope>NUCLEOTIDE SEQUENCE [LARGE SCALE GENOMIC DNA]</scope>
    <source>
        <strain evidence="6 7">JHI1118</strain>
    </source>
</reference>
<feature type="transmembrane region" description="Helical" evidence="4">
    <location>
        <begin position="108"/>
        <end position="130"/>
    </location>
</feature>
<dbReference type="InterPro" id="IPR050327">
    <property type="entry name" value="Proton-linked_MCT"/>
</dbReference>
<dbReference type="PROSITE" id="PS50850">
    <property type="entry name" value="MFS"/>
    <property type="match status" value="1"/>
</dbReference>
<feature type="transmembrane region" description="Helical" evidence="4">
    <location>
        <begin position="345"/>
        <end position="367"/>
    </location>
</feature>
<feature type="transmembrane region" description="Helical" evidence="4">
    <location>
        <begin position="53"/>
        <end position="71"/>
    </location>
</feature>
<dbReference type="GO" id="GO:0022857">
    <property type="term" value="F:transmembrane transporter activity"/>
    <property type="evidence" value="ECO:0007669"/>
    <property type="project" value="InterPro"/>
</dbReference>
<feature type="transmembrane region" description="Helical" evidence="4">
    <location>
        <begin position="373"/>
        <end position="392"/>
    </location>
</feature>
<feature type="transmembrane region" description="Helical" evidence="4">
    <location>
        <begin position="167"/>
        <end position="191"/>
    </location>
</feature>
<dbReference type="Pfam" id="PF07690">
    <property type="entry name" value="MFS_1"/>
    <property type="match status" value="1"/>
</dbReference>
<keyword evidence="3 4" id="KW-0472">Membrane</keyword>
<protein>
    <submittedName>
        <fullName evidence="6">MFS transporter</fullName>
    </submittedName>
</protein>
<proteinExistence type="predicted"/>
<dbReference type="SUPFAM" id="SSF103473">
    <property type="entry name" value="MFS general substrate transporter"/>
    <property type="match status" value="1"/>
</dbReference>
<accession>A0A6L9UJ39</accession>
<feature type="transmembrane region" description="Helical" evidence="4">
    <location>
        <begin position="21"/>
        <end position="41"/>
    </location>
</feature>
<dbReference type="RefSeq" id="WP_163993128.1">
    <property type="nucleotide sequence ID" value="NZ_WUEY01000026.1"/>
</dbReference>
<evidence type="ECO:0000313" key="6">
    <source>
        <dbReference type="EMBL" id="NEI74147.1"/>
    </source>
</evidence>
<evidence type="ECO:0000313" key="7">
    <source>
        <dbReference type="Proteomes" id="UP000483035"/>
    </source>
</evidence>
<dbReference type="PANTHER" id="PTHR11360:SF284">
    <property type="entry name" value="EG:103B4.3 PROTEIN-RELATED"/>
    <property type="match status" value="1"/>
</dbReference>
<dbReference type="Proteomes" id="UP000483035">
    <property type="component" value="Unassembled WGS sequence"/>
</dbReference>
<feature type="transmembrane region" description="Helical" evidence="4">
    <location>
        <begin position="142"/>
        <end position="161"/>
    </location>
</feature>
<feature type="transmembrane region" description="Helical" evidence="4">
    <location>
        <begin position="83"/>
        <end position="102"/>
    </location>
</feature>
<sequence length="403" mass="41546">MLQFSQEEPDTRYGWRVVAGAHATTAITFGSAYAFSALFPGLSAEFNASRGEIALVFSIGAFIFYSLGAVAGPLADRWSTSRLVAAGVIAMVIGYVAASRSTSLPMLYVAYGAGVGIGIGLSYVPAIGAVQSWFVRQRARASGIATAGLGLGTLVLPFTVGRLIPYLGWRGCFLMLAAVIAVVGPPAAMLIRRRRAAADLNTATPTPATLSPLAAWRTPGFPLFYLVIVLGSFCIFIPYVHIVPAARDLGLPLDAGTTLIALIGIGNVFGRFVLAGLGDRLGAVRMLAALTAGVAASFVLWAFADGFAMLAIFAVVFGAVYGGCVGLYPAVAADLFGTRNIGAMLGYLYTGVGIAALLGPTAAGFVFDRTGTYLGPIIASAAAAAIAAAFTLKLQRPEGRTAP</sequence>
<feature type="transmembrane region" description="Helical" evidence="4">
    <location>
        <begin position="255"/>
        <end position="274"/>
    </location>
</feature>
<feature type="transmembrane region" description="Helical" evidence="4">
    <location>
        <begin position="286"/>
        <end position="304"/>
    </location>
</feature>
<dbReference type="PANTHER" id="PTHR11360">
    <property type="entry name" value="MONOCARBOXYLATE TRANSPORTER"/>
    <property type="match status" value="1"/>
</dbReference>
<dbReference type="InterPro" id="IPR011701">
    <property type="entry name" value="MFS"/>
</dbReference>